<accession>A0A0E9R4N2</accession>
<dbReference type="AlphaFoldDB" id="A0A0E9R4N2"/>
<organism evidence="1">
    <name type="scientific">Anguilla anguilla</name>
    <name type="common">European freshwater eel</name>
    <name type="synonym">Muraena anguilla</name>
    <dbReference type="NCBI Taxonomy" id="7936"/>
    <lineage>
        <taxon>Eukaryota</taxon>
        <taxon>Metazoa</taxon>
        <taxon>Chordata</taxon>
        <taxon>Craniata</taxon>
        <taxon>Vertebrata</taxon>
        <taxon>Euteleostomi</taxon>
        <taxon>Actinopterygii</taxon>
        <taxon>Neopterygii</taxon>
        <taxon>Teleostei</taxon>
        <taxon>Anguilliformes</taxon>
        <taxon>Anguillidae</taxon>
        <taxon>Anguilla</taxon>
    </lineage>
</organism>
<reference evidence="1" key="1">
    <citation type="submission" date="2014-11" db="EMBL/GenBank/DDBJ databases">
        <authorList>
            <person name="Amaro Gonzalez C."/>
        </authorList>
    </citation>
    <scope>NUCLEOTIDE SEQUENCE</scope>
</reference>
<evidence type="ECO:0000313" key="1">
    <source>
        <dbReference type="EMBL" id="JAH24079.1"/>
    </source>
</evidence>
<reference evidence="1" key="2">
    <citation type="journal article" date="2015" name="Fish Shellfish Immunol.">
        <title>Early steps in the European eel (Anguilla anguilla)-Vibrio vulnificus interaction in the gills: Role of the RtxA13 toxin.</title>
        <authorList>
            <person name="Callol A."/>
            <person name="Pajuelo D."/>
            <person name="Ebbesson L."/>
            <person name="Teles M."/>
            <person name="MacKenzie S."/>
            <person name="Amaro C."/>
        </authorList>
    </citation>
    <scope>NUCLEOTIDE SEQUENCE</scope>
</reference>
<name>A0A0E9R4N2_ANGAN</name>
<protein>
    <submittedName>
        <fullName evidence="1">Uncharacterized protein</fullName>
    </submittedName>
</protein>
<dbReference type="EMBL" id="GBXM01084498">
    <property type="protein sequence ID" value="JAH24079.1"/>
    <property type="molecule type" value="Transcribed_RNA"/>
</dbReference>
<sequence>METPGICLCRLRAMAAILFAAGGFKPRAGVSRVCQFSLQSLPQPRSYNELLNYA</sequence>
<proteinExistence type="predicted"/>